<dbReference type="InterPro" id="IPR006553">
    <property type="entry name" value="Leu-rich_rpt_Cys-con_subtyp"/>
</dbReference>
<proteinExistence type="predicted"/>
<keyword evidence="3" id="KW-1185">Reference proteome</keyword>
<dbReference type="Pfam" id="PF13516">
    <property type="entry name" value="LRR_6"/>
    <property type="match status" value="2"/>
</dbReference>
<dbReference type="SUPFAM" id="SSF52047">
    <property type="entry name" value="RNI-like"/>
    <property type="match status" value="1"/>
</dbReference>
<dbReference type="PANTHER" id="PTHR13318">
    <property type="entry name" value="PARTNER OF PAIRED, ISOFORM B-RELATED"/>
    <property type="match status" value="1"/>
</dbReference>
<dbReference type="AlphaFoldDB" id="A0AAE0EUP8"/>
<dbReference type="Gene3D" id="3.80.10.10">
    <property type="entry name" value="Ribonuclease Inhibitor"/>
    <property type="match status" value="2"/>
</dbReference>
<dbReference type="SMART" id="SM00367">
    <property type="entry name" value="LRR_CC"/>
    <property type="match status" value="3"/>
</dbReference>
<dbReference type="InterPro" id="IPR032675">
    <property type="entry name" value="LRR_dom_sf"/>
</dbReference>
<dbReference type="InterPro" id="IPR001611">
    <property type="entry name" value="Leu-rich_rpt"/>
</dbReference>
<evidence type="ECO:0000313" key="3">
    <source>
        <dbReference type="Proteomes" id="UP001190700"/>
    </source>
</evidence>
<reference evidence="2 3" key="1">
    <citation type="journal article" date="2015" name="Genome Biol. Evol.">
        <title>Comparative Genomics of a Bacterivorous Green Alga Reveals Evolutionary Causalities and Consequences of Phago-Mixotrophic Mode of Nutrition.</title>
        <authorList>
            <person name="Burns J.A."/>
            <person name="Paasch A."/>
            <person name="Narechania A."/>
            <person name="Kim E."/>
        </authorList>
    </citation>
    <scope>NUCLEOTIDE SEQUENCE [LARGE SCALE GENOMIC DNA]</scope>
    <source>
        <strain evidence="2 3">PLY_AMNH</strain>
    </source>
</reference>
<organism evidence="2 3">
    <name type="scientific">Cymbomonas tetramitiformis</name>
    <dbReference type="NCBI Taxonomy" id="36881"/>
    <lineage>
        <taxon>Eukaryota</taxon>
        <taxon>Viridiplantae</taxon>
        <taxon>Chlorophyta</taxon>
        <taxon>Pyramimonadophyceae</taxon>
        <taxon>Pyramimonadales</taxon>
        <taxon>Pyramimonadaceae</taxon>
        <taxon>Cymbomonas</taxon>
    </lineage>
</organism>
<sequence length="285" mass="29900">MTSSSALALGRAQVPRHQSWAVHKCSGTRAGPCTSAPAPELGRAQVPRHQSWAVHTCPGTRAGPCTSLLDLQFSGWGHTLCTLSLSACNLADTDIKDLLGHDLANLTSLDLSGNPEITGSALGGLQSTRQLSRLSLKGCQLVGNAALEYVAGSQPPALEALELGGCVALRFGGGCCAAESIAQLISLRSLSMPDCDVCDEAVEKLAVLTNLRHLNLSNCGRITDIGVKLFATLIDLITLNLSNLGIHHLRKLRTGPGWKRRAAVWPSECGGAAARRAVVEWDGGN</sequence>
<dbReference type="GO" id="GO:0031146">
    <property type="term" value="P:SCF-dependent proteasomal ubiquitin-dependent protein catabolic process"/>
    <property type="evidence" value="ECO:0007669"/>
    <property type="project" value="TreeGrafter"/>
</dbReference>
<accession>A0AAE0EUP8</accession>
<gene>
    <name evidence="2" type="ORF">CYMTET_50490</name>
</gene>
<name>A0AAE0EUP8_9CHLO</name>
<dbReference type="EMBL" id="LGRX02033869">
    <property type="protein sequence ID" value="KAK3239590.1"/>
    <property type="molecule type" value="Genomic_DNA"/>
</dbReference>
<dbReference type="GO" id="GO:0005930">
    <property type="term" value="C:axoneme"/>
    <property type="evidence" value="ECO:0007669"/>
    <property type="project" value="UniProtKB-SubCell"/>
</dbReference>
<comment type="caution">
    <text evidence="2">The sequence shown here is derived from an EMBL/GenBank/DDBJ whole genome shotgun (WGS) entry which is preliminary data.</text>
</comment>
<comment type="subcellular location">
    <subcellularLocation>
        <location evidence="1">Cytoplasm</location>
        <location evidence="1">Cytoskeleton</location>
        <location evidence="1">Cilium axoneme</location>
    </subcellularLocation>
</comment>
<dbReference type="PANTHER" id="PTHR13318:SF95">
    <property type="entry name" value="F-BOX PROTEIN YLR352W"/>
    <property type="match status" value="1"/>
</dbReference>
<protein>
    <submittedName>
        <fullName evidence="2">Uncharacterized protein</fullName>
    </submittedName>
</protein>
<evidence type="ECO:0000256" key="1">
    <source>
        <dbReference type="ARBA" id="ARBA00004430"/>
    </source>
</evidence>
<dbReference type="Proteomes" id="UP001190700">
    <property type="component" value="Unassembled WGS sequence"/>
</dbReference>
<evidence type="ECO:0000313" key="2">
    <source>
        <dbReference type="EMBL" id="KAK3239590.1"/>
    </source>
</evidence>
<dbReference type="GO" id="GO:0019005">
    <property type="term" value="C:SCF ubiquitin ligase complex"/>
    <property type="evidence" value="ECO:0007669"/>
    <property type="project" value="TreeGrafter"/>
</dbReference>